<evidence type="ECO:0000313" key="3">
    <source>
        <dbReference type="EMBL" id="KAI0520659.1"/>
    </source>
</evidence>
<accession>A0A8T3BW84</accession>
<dbReference type="InterPro" id="IPR031155">
    <property type="entry name" value="DUR"/>
</dbReference>
<dbReference type="PANTHER" id="PTHR46154:SF4">
    <property type="entry name" value="UREA ACTIVE TRANSPORTER"/>
    <property type="match status" value="1"/>
</dbReference>
<keyword evidence="1" id="KW-0813">Transport</keyword>
<dbReference type="AlphaFoldDB" id="A0A8T3BW84"/>
<evidence type="ECO:0000256" key="1">
    <source>
        <dbReference type="ARBA" id="ARBA00022448"/>
    </source>
</evidence>
<dbReference type="EMBL" id="JAGYWB010000006">
    <property type="protein sequence ID" value="KAI0520659.1"/>
    <property type="molecule type" value="Genomic_DNA"/>
</dbReference>
<dbReference type="GO" id="GO:0015204">
    <property type="term" value="F:urea transmembrane transporter activity"/>
    <property type="evidence" value="ECO:0007669"/>
    <property type="project" value="InterPro"/>
</dbReference>
<dbReference type="GO" id="GO:0005886">
    <property type="term" value="C:plasma membrane"/>
    <property type="evidence" value="ECO:0007669"/>
    <property type="project" value="TreeGrafter"/>
</dbReference>
<keyword evidence="4" id="KW-1185">Reference proteome</keyword>
<evidence type="ECO:0000313" key="4">
    <source>
        <dbReference type="Proteomes" id="UP000829196"/>
    </source>
</evidence>
<comment type="caution">
    <text evidence="3">The sequence shown here is derived from an EMBL/GenBank/DDBJ whole genome shotgun (WGS) entry which is preliminary data.</text>
</comment>
<sequence>MEFDLSHDKVPRLYNWRGNASSTLRAVPRNQMASSSVLCPPFGSFSAKYYSAAADGSCVRQNSFFEGKPVLNQGVGYSVILGFGAFFALFTSFLVTLSFISSQSDEKIAKCLNLDSNVNSLWAGIKGIGNVLTRRRLCNGSVCHQVKTMT</sequence>
<dbReference type="OrthoDB" id="778679at2759"/>
<dbReference type="PANTHER" id="PTHR46154">
    <property type="match status" value="1"/>
</dbReference>
<keyword evidence="2" id="KW-0472">Membrane</keyword>
<proteinExistence type="predicted"/>
<gene>
    <name evidence="3" type="ORF">KFK09_008137</name>
</gene>
<feature type="transmembrane region" description="Helical" evidence="2">
    <location>
        <begin position="75"/>
        <end position="100"/>
    </location>
</feature>
<name>A0A8T3BW84_DENNO</name>
<evidence type="ECO:0000256" key="2">
    <source>
        <dbReference type="SAM" id="Phobius"/>
    </source>
</evidence>
<protein>
    <submittedName>
        <fullName evidence="3">Uncharacterized protein</fullName>
    </submittedName>
</protein>
<reference evidence="3" key="1">
    <citation type="journal article" date="2022" name="Front. Genet.">
        <title>Chromosome-Scale Assembly of the Dendrobium nobile Genome Provides Insights Into the Molecular Mechanism of the Biosynthesis of the Medicinal Active Ingredient of Dendrobium.</title>
        <authorList>
            <person name="Xu Q."/>
            <person name="Niu S.-C."/>
            <person name="Li K.-L."/>
            <person name="Zheng P.-J."/>
            <person name="Zhang X.-J."/>
            <person name="Jia Y."/>
            <person name="Liu Y."/>
            <person name="Niu Y.-X."/>
            <person name="Yu L.-H."/>
            <person name="Chen D.-F."/>
            <person name="Zhang G.-Q."/>
        </authorList>
    </citation>
    <scope>NUCLEOTIDE SEQUENCE</scope>
    <source>
        <tissue evidence="3">Leaf</tissue>
    </source>
</reference>
<keyword evidence="2" id="KW-0812">Transmembrane</keyword>
<dbReference type="Proteomes" id="UP000829196">
    <property type="component" value="Unassembled WGS sequence"/>
</dbReference>
<organism evidence="3 4">
    <name type="scientific">Dendrobium nobile</name>
    <name type="common">Orchid</name>
    <dbReference type="NCBI Taxonomy" id="94219"/>
    <lineage>
        <taxon>Eukaryota</taxon>
        <taxon>Viridiplantae</taxon>
        <taxon>Streptophyta</taxon>
        <taxon>Embryophyta</taxon>
        <taxon>Tracheophyta</taxon>
        <taxon>Spermatophyta</taxon>
        <taxon>Magnoliopsida</taxon>
        <taxon>Liliopsida</taxon>
        <taxon>Asparagales</taxon>
        <taxon>Orchidaceae</taxon>
        <taxon>Epidendroideae</taxon>
        <taxon>Malaxideae</taxon>
        <taxon>Dendrobiinae</taxon>
        <taxon>Dendrobium</taxon>
    </lineage>
</organism>
<keyword evidence="2" id="KW-1133">Transmembrane helix</keyword>